<evidence type="ECO:0000313" key="5">
    <source>
        <dbReference type="EMBL" id="GHE33447.1"/>
    </source>
</evidence>
<dbReference type="PANTHER" id="PTHR43095">
    <property type="entry name" value="SUGAR KINASE"/>
    <property type="match status" value="1"/>
</dbReference>
<reference evidence="6" key="1">
    <citation type="journal article" date="2019" name="Int. J. Syst. Evol. Microbiol.">
        <title>The Global Catalogue of Microorganisms (GCM) 10K type strain sequencing project: providing services to taxonomists for standard genome sequencing and annotation.</title>
        <authorList>
            <consortium name="The Broad Institute Genomics Platform"/>
            <consortium name="The Broad Institute Genome Sequencing Center for Infectious Disease"/>
            <person name="Wu L."/>
            <person name="Ma J."/>
        </authorList>
    </citation>
    <scope>NUCLEOTIDE SEQUENCE [LARGE SCALE GENOMIC DNA]</scope>
    <source>
        <strain evidence="6">CGMCC 1.12966</strain>
    </source>
</reference>
<evidence type="ECO:0000313" key="6">
    <source>
        <dbReference type="Proteomes" id="UP000620550"/>
    </source>
</evidence>
<dbReference type="SUPFAM" id="SSF53067">
    <property type="entry name" value="Actin-like ATPase domain"/>
    <property type="match status" value="2"/>
</dbReference>
<keyword evidence="2" id="KW-0808">Transferase</keyword>
<dbReference type="GO" id="GO:0016301">
    <property type="term" value="F:kinase activity"/>
    <property type="evidence" value="ECO:0007669"/>
    <property type="project" value="UniProtKB-KW"/>
</dbReference>
<comment type="caution">
    <text evidence="5">The sequence shown here is derived from an EMBL/GenBank/DDBJ whole genome shotgun (WGS) entry which is preliminary data.</text>
</comment>
<dbReference type="InterPro" id="IPR050406">
    <property type="entry name" value="FGGY_Carb_Kinase"/>
</dbReference>
<evidence type="ECO:0000256" key="3">
    <source>
        <dbReference type="ARBA" id="ARBA00022777"/>
    </source>
</evidence>
<proteinExistence type="inferred from homology"/>
<sequence length="506" mass="55635">MQAVAFTPIVYMLLLGIDLGTSSIKVSVVDAQTNERVVAAQYPEVEAPILSDRPGWAEQDPRSWWEYTKLAIQKAHRSGLYDPQTIGAIGIAYQMHGLVLVDDQQQPLRNAIIWCDSRAVEVGNRAMEDLQHAGFLASHLNSPGNFTASKLAWVKENEPEIYAKVHKFMLPGDYLSMCLTGDINSNVSSISEGVLWDFQTNSLSRTLLDYYDIDEALVPELRPVFSSYGRLRPEVAQELGLSAQVSVNYKAGDQPNNALSLNVLEPGEVAATAGTSGVIYAVTDALLYDRESRVNTFAHVNHQKENPNLGVLLCINGTGIQNSWIKKISASGYDYDQINQEAAAIPIGSDGVRILPFGNGAERMLKNKTVHAHIENLDFIRHGEAHLWRAAQEGIAFSFRYGLDILRDNGLHPKVVKAGYANLFLSPVFQQSFAGVTGVSVELYDNDGSVGAALGAGLGLGVYRSRNEAFVGLKSRATVAPKAVERYEDLYQQWKQSLMYKLSNLI</sequence>
<accession>A0ABQ3HXP4</accession>
<organism evidence="5 6">
    <name type="scientific">Sphingobacterium griseoflavum</name>
    <dbReference type="NCBI Taxonomy" id="1474952"/>
    <lineage>
        <taxon>Bacteria</taxon>
        <taxon>Pseudomonadati</taxon>
        <taxon>Bacteroidota</taxon>
        <taxon>Sphingobacteriia</taxon>
        <taxon>Sphingobacteriales</taxon>
        <taxon>Sphingobacteriaceae</taxon>
        <taxon>Sphingobacterium</taxon>
    </lineage>
</organism>
<dbReference type="InterPro" id="IPR000577">
    <property type="entry name" value="Carb_kinase_FGGY"/>
</dbReference>
<evidence type="ECO:0000259" key="4">
    <source>
        <dbReference type="Pfam" id="PF00370"/>
    </source>
</evidence>
<keyword evidence="3 5" id="KW-0418">Kinase</keyword>
<dbReference type="InterPro" id="IPR043129">
    <property type="entry name" value="ATPase_NBD"/>
</dbReference>
<keyword evidence="6" id="KW-1185">Reference proteome</keyword>
<name>A0ABQ3HXP4_9SPHI</name>
<evidence type="ECO:0000256" key="1">
    <source>
        <dbReference type="ARBA" id="ARBA00009156"/>
    </source>
</evidence>
<protein>
    <submittedName>
        <fullName evidence="5">Carbohydrate kinase</fullName>
    </submittedName>
</protein>
<dbReference type="PANTHER" id="PTHR43095:SF5">
    <property type="entry name" value="XYLULOSE KINASE"/>
    <property type="match status" value="1"/>
</dbReference>
<dbReference type="Pfam" id="PF00370">
    <property type="entry name" value="FGGY_N"/>
    <property type="match status" value="1"/>
</dbReference>
<dbReference type="EMBL" id="BNAF01000005">
    <property type="protein sequence ID" value="GHE33447.1"/>
    <property type="molecule type" value="Genomic_DNA"/>
</dbReference>
<dbReference type="CDD" id="cd07809">
    <property type="entry name" value="ASKHA_NBD_FGGY_BaXK-like"/>
    <property type="match status" value="1"/>
</dbReference>
<dbReference type="Gene3D" id="3.30.420.40">
    <property type="match status" value="2"/>
</dbReference>
<gene>
    <name evidence="5" type="ORF">GCM10017764_15700</name>
</gene>
<dbReference type="Proteomes" id="UP000620550">
    <property type="component" value="Unassembled WGS sequence"/>
</dbReference>
<dbReference type="InterPro" id="IPR018484">
    <property type="entry name" value="FGGY_N"/>
</dbReference>
<feature type="domain" description="Carbohydrate kinase FGGY N-terminal" evidence="4">
    <location>
        <begin position="14"/>
        <end position="256"/>
    </location>
</feature>
<dbReference type="PIRSF" id="PIRSF000538">
    <property type="entry name" value="GlpK"/>
    <property type="match status" value="1"/>
</dbReference>
<comment type="similarity">
    <text evidence="1">Belongs to the FGGY kinase family.</text>
</comment>
<evidence type="ECO:0000256" key="2">
    <source>
        <dbReference type="ARBA" id="ARBA00022679"/>
    </source>
</evidence>